<dbReference type="InterPro" id="IPR000873">
    <property type="entry name" value="AMP-dep_synth/lig_dom"/>
</dbReference>
<dbReference type="InterPro" id="IPR025110">
    <property type="entry name" value="AMP-bd_C"/>
</dbReference>
<gene>
    <name evidence="3" type="ORF">GCM10023175_28820</name>
</gene>
<evidence type="ECO:0000313" key="3">
    <source>
        <dbReference type="EMBL" id="GAA4546492.1"/>
    </source>
</evidence>
<name>A0ABP8RTD9_9PSEU</name>
<dbReference type="InterPro" id="IPR045851">
    <property type="entry name" value="AMP-bd_C_sf"/>
</dbReference>
<evidence type="ECO:0000259" key="1">
    <source>
        <dbReference type="Pfam" id="PF00501"/>
    </source>
</evidence>
<comment type="caution">
    <text evidence="3">The sequence shown here is derived from an EMBL/GenBank/DDBJ whole genome shotgun (WGS) entry which is preliminary data.</text>
</comment>
<dbReference type="Proteomes" id="UP001501598">
    <property type="component" value="Unassembled WGS sequence"/>
</dbReference>
<dbReference type="Pfam" id="PF00501">
    <property type="entry name" value="AMP-binding"/>
    <property type="match status" value="1"/>
</dbReference>
<dbReference type="PANTHER" id="PTHR24096">
    <property type="entry name" value="LONG-CHAIN-FATTY-ACID--COA LIGASE"/>
    <property type="match status" value="1"/>
</dbReference>
<accession>A0ABP8RTD9</accession>
<dbReference type="InterPro" id="IPR042099">
    <property type="entry name" value="ANL_N_sf"/>
</dbReference>
<dbReference type="PANTHER" id="PTHR24096:SF323">
    <property type="entry name" value="BLR3536 PROTEIN"/>
    <property type="match status" value="1"/>
</dbReference>
<dbReference type="EMBL" id="BAABGT010000032">
    <property type="protein sequence ID" value="GAA4546492.1"/>
    <property type="molecule type" value="Genomic_DNA"/>
</dbReference>
<dbReference type="SUPFAM" id="SSF56801">
    <property type="entry name" value="Acetyl-CoA synthetase-like"/>
    <property type="match status" value="1"/>
</dbReference>
<dbReference type="Pfam" id="PF13193">
    <property type="entry name" value="AMP-binding_C"/>
    <property type="match status" value="1"/>
</dbReference>
<evidence type="ECO:0000259" key="2">
    <source>
        <dbReference type="Pfam" id="PF13193"/>
    </source>
</evidence>
<dbReference type="PROSITE" id="PS00455">
    <property type="entry name" value="AMP_BINDING"/>
    <property type="match status" value="1"/>
</dbReference>
<organism evidence="3 4">
    <name type="scientific">Pseudonocardia xishanensis</name>
    <dbReference type="NCBI Taxonomy" id="630995"/>
    <lineage>
        <taxon>Bacteria</taxon>
        <taxon>Bacillati</taxon>
        <taxon>Actinomycetota</taxon>
        <taxon>Actinomycetes</taxon>
        <taxon>Pseudonocardiales</taxon>
        <taxon>Pseudonocardiaceae</taxon>
        <taxon>Pseudonocardia</taxon>
    </lineage>
</organism>
<protein>
    <submittedName>
        <fullName evidence="3">Acyl-CoA synthetase</fullName>
    </submittedName>
</protein>
<dbReference type="RefSeq" id="WP_345417382.1">
    <property type="nucleotide sequence ID" value="NZ_BAABGT010000032.1"/>
</dbReference>
<sequence>MYPGTHAATAPDRVAAQLLDTGEQLTYGTLEEQSVRLANVLRDAGLRRGDVVALLTDNDLRAFVVFWAALRTGCYITSINHNLAPEEVAYIVDDSGATALIVSANKAEVAEKVLAATPNVRLRLAFGGAVGGFDSYEDVLAAASDVAPADQPHGMPMLYSSGTTGRPKGVRPALPDAQITDVGDPMMALLVKSFGMTPDTVYLSPAPLYHAAPLRWCAAVQAGGGTVLVQRKFDAEGCLGAIQEHRVTHAQFVPTMFVRMLQLPDEVRSGYDVSSLKLAVHAAAPCPVEVKQRMIDWWGPILVEYYGATEGNTMTMVDSPTWLRKPGTVGKPAIGVLHVCDDEGRELPVGEDGAVFVEREGIVFTYHNDPEKTKAGQHPDHENWTTLGDIGHVDDDGFLFLTDRKAFMIISGGVNIYPQETENVLALHPAVHDVAVIGLPDPEMGEYVAAFVQPQQGVVTGPDLEAEIITFVKSRIASYKAPKAVRFVDSLPRTETGKLVKGELKRGVLAAEGG</sequence>
<dbReference type="InterPro" id="IPR020845">
    <property type="entry name" value="AMP-binding_CS"/>
</dbReference>
<proteinExistence type="predicted"/>
<dbReference type="Gene3D" id="3.40.50.12780">
    <property type="entry name" value="N-terminal domain of ligase-like"/>
    <property type="match status" value="1"/>
</dbReference>
<keyword evidence="4" id="KW-1185">Reference proteome</keyword>
<reference evidence="4" key="1">
    <citation type="journal article" date="2019" name="Int. J. Syst. Evol. Microbiol.">
        <title>The Global Catalogue of Microorganisms (GCM) 10K type strain sequencing project: providing services to taxonomists for standard genome sequencing and annotation.</title>
        <authorList>
            <consortium name="The Broad Institute Genomics Platform"/>
            <consortium name="The Broad Institute Genome Sequencing Center for Infectious Disease"/>
            <person name="Wu L."/>
            <person name="Ma J."/>
        </authorList>
    </citation>
    <scope>NUCLEOTIDE SEQUENCE [LARGE SCALE GENOMIC DNA]</scope>
    <source>
        <strain evidence="4">JCM 17906</strain>
    </source>
</reference>
<evidence type="ECO:0000313" key="4">
    <source>
        <dbReference type="Proteomes" id="UP001501598"/>
    </source>
</evidence>
<dbReference type="Gene3D" id="3.30.300.30">
    <property type="match status" value="1"/>
</dbReference>
<feature type="domain" description="AMP-dependent synthetase/ligase" evidence="1">
    <location>
        <begin position="6"/>
        <end position="366"/>
    </location>
</feature>
<feature type="domain" description="AMP-binding enzyme C-terminal" evidence="2">
    <location>
        <begin position="420"/>
        <end position="498"/>
    </location>
</feature>